<feature type="region of interest" description="Disordered" evidence="2">
    <location>
        <begin position="1754"/>
        <end position="1787"/>
    </location>
</feature>
<feature type="compositionally biased region" description="Basic and acidic residues" evidence="2">
    <location>
        <begin position="1552"/>
        <end position="1571"/>
    </location>
</feature>
<feature type="compositionally biased region" description="Basic and acidic residues" evidence="2">
    <location>
        <begin position="1630"/>
        <end position="1651"/>
    </location>
</feature>
<feature type="compositionally biased region" description="Basic and acidic residues" evidence="2">
    <location>
        <begin position="1676"/>
        <end position="1687"/>
    </location>
</feature>
<dbReference type="Pfam" id="PF24782">
    <property type="entry name" value="WD40_MABP1-WDR62_2nd"/>
    <property type="match status" value="1"/>
</dbReference>
<dbReference type="InterPro" id="IPR036322">
    <property type="entry name" value="WD40_repeat_dom_sf"/>
</dbReference>
<feature type="compositionally biased region" description="Basic and acidic residues" evidence="2">
    <location>
        <begin position="1314"/>
        <end position="1347"/>
    </location>
</feature>
<feature type="compositionally biased region" description="Low complexity" evidence="2">
    <location>
        <begin position="1664"/>
        <end position="1675"/>
    </location>
</feature>
<dbReference type="OrthoDB" id="6154712at2759"/>
<feature type="compositionally biased region" description="Polar residues" evidence="2">
    <location>
        <begin position="1521"/>
        <end position="1550"/>
    </location>
</feature>
<feature type="compositionally biased region" description="Low complexity" evidence="2">
    <location>
        <begin position="1720"/>
        <end position="1734"/>
    </location>
</feature>
<feature type="repeat" description="WD" evidence="1">
    <location>
        <begin position="360"/>
        <end position="382"/>
    </location>
</feature>
<dbReference type="PROSITE" id="PS50294">
    <property type="entry name" value="WD_REPEATS_REGION"/>
    <property type="match status" value="1"/>
</dbReference>
<feature type="compositionally biased region" description="Basic and acidic residues" evidence="2">
    <location>
        <begin position="1364"/>
        <end position="1390"/>
    </location>
</feature>
<feature type="compositionally biased region" description="Basic and acidic residues" evidence="2">
    <location>
        <begin position="1061"/>
        <end position="1075"/>
    </location>
</feature>
<keyword evidence="4" id="KW-0808">Transferase</keyword>
<dbReference type="InterPro" id="IPR001680">
    <property type="entry name" value="WD40_rpt"/>
</dbReference>
<dbReference type="GO" id="GO:0016301">
    <property type="term" value="F:kinase activity"/>
    <property type="evidence" value="ECO:0007669"/>
    <property type="project" value="UniProtKB-KW"/>
</dbReference>
<feature type="compositionally biased region" description="Basic and acidic residues" evidence="2">
    <location>
        <begin position="1033"/>
        <end position="1048"/>
    </location>
</feature>
<gene>
    <name evidence="4" type="primary">Mapkbp1</name>
    <name evidence="4" type="ORF">AWC38_SpisGene5869</name>
</gene>
<keyword evidence="1" id="KW-0853">WD repeat</keyword>
<reference evidence="5" key="1">
    <citation type="journal article" date="2017" name="bioRxiv">
        <title>Comparative analysis of the genomes of Stylophora pistillata and Acropora digitifera provides evidence for extensive differences between species of corals.</title>
        <authorList>
            <person name="Voolstra C.R."/>
            <person name="Li Y."/>
            <person name="Liew Y.J."/>
            <person name="Baumgarten S."/>
            <person name="Zoccola D."/>
            <person name="Flot J.-F."/>
            <person name="Tambutte S."/>
            <person name="Allemand D."/>
            <person name="Aranda M."/>
        </authorList>
    </citation>
    <scope>NUCLEOTIDE SEQUENCE [LARGE SCALE GENOMIC DNA]</scope>
</reference>
<feature type="repeat" description="WD" evidence="1">
    <location>
        <begin position="645"/>
        <end position="686"/>
    </location>
</feature>
<evidence type="ECO:0000313" key="5">
    <source>
        <dbReference type="Proteomes" id="UP000225706"/>
    </source>
</evidence>
<dbReference type="GO" id="GO:0007099">
    <property type="term" value="P:centriole replication"/>
    <property type="evidence" value="ECO:0007669"/>
    <property type="project" value="TreeGrafter"/>
</dbReference>
<proteinExistence type="predicted"/>
<feature type="region of interest" description="Disordered" evidence="2">
    <location>
        <begin position="1028"/>
        <end position="1113"/>
    </location>
</feature>
<comment type="caution">
    <text evidence="4">The sequence shown here is derived from an EMBL/GenBank/DDBJ whole genome shotgun (WGS) entry which is preliminary data.</text>
</comment>
<dbReference type="SUPFAM" id="SSF50978">
    <property type="entry name" value="WD40 repeat-like"/>
    <property type="match status" value="2"/>
</dbReference>
<keyword evidence="4" id="KW-0418">Kinase</keyword>
<feature type="compositionally biased region" description="Basic and acidic residues" evidence="2">
    <location>
        <begin position="975"/>
        <end position="991"/>
    </location>
</feature>
<dbReference type="InterPro" id="IPR015943">
    <property type="entry name" value="WD40/YVTN_repeat-like_dom_sf"/>
</dbReference>
<evidence type="ECO:0000313" key="4">
    <source>
        <dbReference type="EMBL" id="PFX29439.1"/>
    </source>
</evidence>
<feature type="compositionally biased region" description="Basic and acidic residues" evidence="2">
    <location>
        <begin position="1461"/>
        <end position="1474"/>
    </location>
</feature>
<feature type="compositionally biased region" description="Polar residues" evidence="2">
    <location>
        <begin position="1475"/>
        <end position="1491"/>
    </location>
</feature>
<feature type="compositionally biased region" description="Low complexity" evidence="2">
    <location>
        <begin position="1224"/>
        <end position="1271"/>
    </location>
</feature>
<feature type="domain" description="MABP1/WDR62 second WD40" evidence="3">
    <location>
        <begin position="338"/>
        <end position="678"/>
    </location>
</feature>
<dbReference type="GO" id="GO:0072686">
    <property type="term" value="C:mitotic spindle"/>
    <property type="evidence" value="ECO:0007669"/>
    <property type="project" value="TreeGrafter"/>
</dbReference>
<feature type="compositionally biased region" description="Basic and acidic residues" evidence="2">
    <location>
        <begin position="1409"/>
        <end position="1419"/>
    </location>
</feature>
<dbReference type="PROSITE" id="PS50082">
    <property type="entry name" value="WD_REPEATS_2"/>
    <property type="match status" value="3"/>
</dbReference>
<sequence>MNPDRLGRIPPPTRRLVVRKANSQRDLRPITERATLGKVLGLTVSRNAALACDPLSGVVAYPAGCVVVLLNPRKNQQSFVLNTSKKTITSVAFSGDGKYLATGEAFSPNLKYVASVGFQHDMIVNIWNWKVSALSFSENGSYFVTVGVRHVKFWYFDTESNKSKVSKTLVINGRAGLLGEQRNNTFCDVACGRGVNSDITYCVTSSGLLCSINSKRVLDTWVELKTSKAYALAVSEHYIICGCADGIIRVFNPLKLQFIVTIPKPHFLGVNVAEGIDSSNPLSKPEQAAYPDTVAVAFDTVNHKLTCVYNDHSLYTWDVKDMKKIGKAWSSLYHSTCVWGVEVYPNVTDNRQAALPPGSFLTCSSDDTVRVWNIEEGTSILFERNVYSKEMMKVLYMEDTVANLKDNDISPAIKNMRDSTGDTRNAGVRCLRISPDGQTLATGDRSGNVRVYDLMFFDEVAKIEAHESEVLCVEFSPSESGHKLLASAGRDRLFHIFDIVNNFVLVQTLDDHSASITSIKFNVSESDELQLLSCGADKSIIFRTAQQNPEFQFVRTTNHVGKTTFYDMDIDPSGKYAATACQDRNVRVYDVNSGKQTRNYKGTPSDDGTLVRITLDSSGTYAATSCSDKSVCLTEFESGECVASMSGHSEVVTGLKFSVDCKNLISVGGDGCIFVWKIPSTYTQNMVEKLGEEPENKIEFGTPIRRETYQMAHPSIIETAEEGDFVPADPSAFSRPMKDPSPPVKDYRFSVGQLPAWAKKQLVAEGNEKTMISQEENNTGTVVQPGGRWAQRVQNGGFHIAADNGKIKPIPLLLDPTDGEKRFKIEPISLQEQMRALASSPLERRCSLTYGEDDDLFPSDGRAALENLPEEEKNHTEEAAPPGVTVSRGSDIMPMARVRRSSVEVSETGELKFEEAEELDVGDANQVIIYLPPSQDDFDSEVASTPRVQEFVQHYEALQLNHHQSCPNITQQVQKLREDPDDQDKPVKLVNDKPVPLNRSPSLDLLPSRVITFLRAFQLSVAERPKRLSVTAEDPKGEEPEGKDKASSEDDEDEVISPSEDITKPFGYDENKPEGGEDEEMVGRYFETLGTSSPAQKADEPATEPPPLDTDRLMRTRLSISARFLSRSHQPGRIGVISTNLDEEKGENHHSDDSKQDLQRRKEEMAQAVEATRKRLEALGWKAKEDILKKMPANSATSAASITSVSSVSSTTIISSKTITVLSNSGSSASTASQEPSSKTNTVSSSVSATHTSSVTATSKASTSMSSTPTTLVNSASGTGKNGDSTPVSALTESSSKPSVITNLLETRLADVQGNHKEERKEQSAKKNIPESKKDNATKGEDTEKSKRSASNLIAFFSQSKSSKNKDKEKENTKEKERAKSKEKDKEKGRATPPLVKEMSDLKYASGGKLERRGSEGRSWRKSLGILGGSSKHDKEDRHKRHSEPRSSTPPDLLSRNAQKQNEREDKLNKKQTETRSSTPPVEQQVKNSQSAKHHESTLKTLQEEKDKKSSTKSQVERRSSNPSSELVGKTSQPPRTKTNDSSLSTSSRNAPLREKKGRVSCEERREKSRSLGDIGSTLHKVEVSILDPTVPPSRTVDTMDIPDQIKTGEKRPKSSAGILETTPPQTKMPLERHSVDDKDVSGTKNIKERSNVLNGTSDKSDITTNSSLLTSSENSTERKPTLDKQLDSALGGPGIEAISVPGSPEKKSNSLDLGTSKALSPRRTSRSGSGSSFLSDISELSAELSAAIASPPPEPIRLSMSESNLLSTSPPSTSRKSSIDAANSTDVDQHTCQETLENLVQAFQKVMDIQSKILNGEPSDDNHQLLSYITSTFSAIEEQIHDSRFRRRKWELSHLPWGKSSAAPRPLGGALSFSTGNLDQVGSKLRPLRRTSELSVSSIPEEDVEIHEVLLEKYSDRLLEMVAKKLKQ</sequence>
<feature type="compositionally biased region" description="Basic and acidic residues" evidence="2">
    <location>
        <begin position="1493"/>
        <end position="1520"/>
    </location>
</feature>
<evidence type="ECO:0000256" key="1">
    <source>
        <dbReference type="PROSITE-ProRule" id="PRU00221"/>
    </source>
</evidence>
<dbReference type="EMBL" id="LSMT01000066">
    <property type="protein sequence ID" value="PFX29439.1"/>
    <property type="molecule type" value="Genomic_DNA"/>
</dbReference>
<feature type="region of interest" description="Disordered" evidence="2">
    <location>
        <begin position="869"/>
        <end position="889"/>
    </location>
</feature>
<dbReference type="InterPro" id="IPR056162">
    <property type="entry name" value="WD40_MABP1-WDR62_2nd"/>
</dbReference>
<feature type="repeat" description="WD" evidence="1">
    <location>
        <begin position="463"/>
        <end position="499"/>
    </location>
</feature>
<dbReference type="InterPro" id="IPR052779">
    <property type="entry name" value="WDR62"/>
</dbReference>
<feature type="compositionally biased region" description="Polar residues" evidence="2">
    <location>
        <begin position="1446"/>
        <end position="1460"/>
    </location>
</feature>
<evidence type="ECO:0000256" key="2">
    <source>
        <dbReference type="SAM" id="MobiDB-lite"/>
    </source>
</evidence>
<feature type="compositionally biased region" description="Basic and acidic residues" evidence="2">
    <location>
        <begin position="1142"/>
        <end position="1169"/>
    </location>
</feature>
<feature type="region of interest" description="Disordered" evidence="2">
    <location>
        <begin position="1139"/>
        <end position="1169"/>
    </location>
</feature>
<accession>A0A2B4SK13</accession>
<dbReference type="Pfam" id="PF00400">
    <property type="entry name" value="WD40"/>
    <property type="match status" value="1"/>
</dbReference>
<name>A0A2B4SK13_STYPI</name>
<dbReference type="PANTHER" id="PTHR45589">
    <property type="entry name" value="WD REPEAT DOMAIN 62, ISOFORM G"/>
    <property type="match status" value="1"/>
</dbReference>
<evidence type="ECO:0000259" key="3">
    <source>
        <dbReference type="Pfam" id="PF24782"/>
    </source>
</evidence>
<feature type="region of interest" description="Disordered" evidence="2">
    <location>
        <begin position="1224"/>
        <end position="1734"/>
    </location>
</feature>
<dbReference type="Gene3D" id="2.130.10.10">
    <property type="entry name" value="YVTN repeat-like/Quinoprotein amine dehydrogenase"/>
    <property type="match status" value="4"/>
</dbReference>
<keyword evidence="5" id="KW-1185">Reference proteome</keyword>
<feature type="compositionally biased region" description="Low complexity" evidence="2">
    <location>
        <begin position="1762"/>
        <end position="1777"/>
    </location>
</feature>
<dbReference type="STRING" id="50429.A0A2B4SK13"/>
<feature type="region of interest" description="Disordered" evidence="2">
    <location>
        <begin position="972"/>
        <end position="1000"/>
    </location>
</feature>
<organism evidence="4 5">
    <name type="scientific">Stylophora pistillata</name>
    <name type="common">Smooth cauliflower coral</name>
    <dbReference type="NCBI Taxonomy" id="50429"/>
    <lineage>
        <taxon>Eukaryota</taxon>
        <taxon>Metazoa</taxon>
        <taxon>Cnidaria</taxon>
        <taxon>Anthozoa</taxon>
        <taxon>Hexacorallia</taxon>
        <taxon>Scleractinia</taxon>
        <taxon>Astrocoeniina</taxon>
        <taxon>Pocilloporidae</taxon>
        <taxon>Stylophora</taxon>
    </lineage>
</organism>
<dbReference type="PANTHER" id="PTHR45589:SF1">
    <property type="entry name" value="WD REPEAT DOMAIN 62, ISOFORM G"/>
    <property type="match status" value="1"/>
</dbReference>
<dbReference type="Proteomes" id="UP000225706">
    <property type="component" value="Unassembled WGS sequence"/>
</dbReference>
<feature type="compositionally biased region" description="Polar residues" evidence="2">
    <location>
        <begin position="1272"/>
        <end position="1305"/>
    </location>
</feature>
<protein>
    <submittedName>
        <fullName evidence="4">Mitogen-activated protein kinase-binding protein 1</fullName>
    </submittedName>
</protein>
<dbReference type="SMART" id="SM00320">
    <property type="entry name" value="WD40"/>
    <property type="match status" value="10"/>
</dbReference>